<dbReference type="Proteomes" id="UP000518266">
    <property type="component" value="Unassembled WGS sequence"/>
</dbReference>
<protein>
    <submittedName>
        <fullName evidence="1">Uncharacterized protein</fullName>
    </submittedName>
</protein>
<organism evidence="1 2">
    <name type="scientific">Dissostichus mawsoni</name>
    <name type="common">Antarctic cod</name>
    <dbReference type="NCBI Taxonomy" id="36200"/>
    <lineage>
        <taxon>Eukaryota</taxon>
        <taxon>Metazoa</taxon>
        <taxon>Chordata</taxon>
        <taxon>Craniata</taxon>
        <taxon>Vertebrata</taxon>
        <taxon>Euteleostomi</taxon>
        <taxon>Actinopterygii</taxon>
        <taxon>Neopterygii</taxon>
        <taxon>Teleostei</taxon>
        <taxon>Neoteleostei</taxon>
        <taxon>Acanthomorphata</taxon>
        <taxon>Eupercaria</taxon>
        <taxon>Perciformes</taxon>
        <taxon>Notothenioidei</taxon>
        <taxon>Nototheniidae</taxon>
        <taxon>Dissostichus</taxon>
    </lineage>
</organism>
<gene>
    <name evidence="1" type="ORF">F7725_021605</name>
</gene>
<name>A0A7J5ZBW3_DISMA</name>
<dbReference type="AlphaFoldDB" id="A0A7J5ZBW3"/>
<evidence type="ECO:0000313" key="2">
    <source>
        <dbReference type="Proteomes" id="UP000518266"/>
    </source>
</evidence>
<comment type="caution">
    <text evidence="1">The sequence shown here is derived from an EMBL/GenBank/DDBJ whole genome shotgun (WGS) entry which is preliminary data.</text>
</comment>
<accession>A0A7J5ZBW3</accession>
<dbReference type="EMBL" id="JAAKFY010000003">
    <property type="protein sequence ID" value="KAF3859206.1"/>
    <property type="molecule type" value="Genomic_DNA"/>
</dbReference>
<reference evidence="1 2" key="1">
    <citation type="submission" date="2020-03" db="EMBL/GenBank/DDBJ databases">
        <title>Dissostichus mawsoni Genome sequencing and assembly.</title>
        <authorList>
            <person name="Park H."/>
        </authorList>
    </citation>
    <scope>NUCLEOTIDE SEQUENCE [LARGE SCALE GENOMIC DNA]</scope>
    <source>
        <strain evidence="1">DM0001</strain>
        <tissue evidence="1">Muscle</tissue>
    </source>
</reference>
<proteinExistence type="predicted"/>
<evidence type="ECO:0000313" key="1">
    <source>
        <dbReference type="EMBL" id="KAF3859206.1"/>
    </source>
</evidence>
<keyword evidence="2" id="KW-1185">Reference proteome</keyword>
<sequence length="58" mass="6601">MSCDGFSVIRNQMKMNETIFCNRNIKVCLCTPRMFRPEHEQSSKVAQCLDTGSRAADT</sequence>